<evidence type="ECO:0000313" key="2">
    <source>
        <dbReference type="EMBL" id="KAG5453950.1"/>
    </source>
</evidence>
<protein>
    <submittedName>
        <fullName evidence="2">Uncharacterized protein</fullName>
    </submittedName>
</protein>
<accession>A0A419PSA8</accession>
<proteinExistence type="predicted"/>
<dbReference type="Proteomes" id="UP000286415">
    <property type="component" value="Unassembled WGS sequence"/>
</dbReference>
<reference evidence="2 3" key="2">
    <citation type="journal article" date="2021" name="Genomics">
        <title>High-quality reference genome for Clonorchis sinensis.</title>
        <authorList>
            <person name="Young N.D."/>
            <person name="Stroehlein A.J."/>
            <person name="Kinkar L."/>
            <person name="Wang T."/>
            <person name="Sohn W.M."/>
            <person name="Chang B.C.H."/>
            <person name="Kaur P."/>
            <person name="Weisz D."/>
            <person name="Dudchenko O."/>
            <person name="Aiden E.L."/>
            <person name="Korhonen P.K."/>
            <person name="Gasser R.B."/>
        </authorList>
    </citation>
    <scope>NUCLEOTIDE SEQUENCE [LARGE SCALE GENOMIC DNA]</scope>
    <source>
        <strain evidence="2">Cs-k2</strain>
    </source>
</reference>
<reference evidence="2 3" key="1">
    <citation type="journal article" date="2018" name="Biotechnol. Adv.">
        <title>Improved genomic resources and new bioinformatic workflow for the carcinogenic parasite Clonorchis sinensis: Biotechnological implications.</title>
        <authorList>
            <person name="Wang D."/>
            <person name="Korhonen P.K."/>
            <person name="Gasser R.B."/>
            <person name="Young N.D."/>
        </authorList>
    </citation>
    <scope>NUCLEOTIDE SEQUENCE [LARGE SCALE GENOMIC DNA]</scope>
    <source>
        <strain evidence="2">Cs-k2</strain>
    </source>
</reference>
<dbReference type="InParanoid" id="A0A419PSA8"/>
<comment type="caution">
    <text evidence="2">The sequence shown here is derived from an EMBL/GenBank/DDBJ whole genome shotgun (WGS) entry which is preliminary data.</text>
</comment>
<keyword evidence="3" id="KW-1185">Reference proteome</keyword>
<evidence type="ECO:0000313" key="3">
    <source>
        <dbReference type="Proteomes" id="UP000286415"/>
    </source>
</evidence>
<gene>
    <name evidence="2" type="ORF">CSKR_114022</name>
</gene>
<sequence>MRISRLSTEETTPTHATEPSFRSPLFGVRTLTLHCADLGGAFKIQMAVIRLSSMSPKDEFTRDGLLKRRTLLLIKCKSKHVQATQWKTVYLPQQLLEPAKPHKDNNKLLYSITS</sequence>
<dbReference type="AlphaFoldDB" id="A0A419PSA8"/>
<feature type="compositionally biased region" description="Low complexity" evidence="1">
    <location>
        <begin position="9"/>
        <end position="19"/>
    </location>
</feature>
<evidence type="ECO:0000256" key="1">
    <source>
        <dbReference type="SAM" id="MobiDB-lite"/>
    </source>
</evidence>
<dbReference type="EMBL" id="NIRI02000010">
    <property type="protein sequence ID" value="KAG5453950.1"/>
    <property type="molecule type" value="Genomic_DNA"/>
</dbReference>
<name>A0A419PSA8_CLOSI</name>
<organism evidence="2 3">
    <name type="scientific">Clonorchis sinensis</name>
    <name type="common">Chinese liver fluke</name>
    <dbReference type="NCBI Taxonomy" id="79923"/>
    <lineage>
        <taxon>Eukaryota</taxon>
        <taxon>Metazoa</taxon>
        <taxon>Spiralia</taxon>
        <taxon>Lophotrochozoa</taxon>
        <taxon>Platyhelminthes</taxon>
        <taxon>Trematoda</taxon>
        <taxon>Digenea</taxon>
        <taxon>Opisthorchiida</taxon>
        <taxon>Opisthorchiata</taxon>
        <taxon>Opisthorchiidae</taxon>
        <taxon>Clonorchis</taxon>
    </lineage>
</organism>
<feature type="region of interest" description="Disordered" evidence="1">
    <location>
        <begin position="1"/>
        <end position="20"/>
    </location>
</feature>